<dbReference type="InterPro" id="IPR007867">
    <property type="entry name" value="GMC_OxRtase_C"/>
</dbReference>
<dbReference type="SUPFAM" id="SSF54373">
    <property type="entry name" value="FAD-linked reductases, C-terminal domain"/>
    <property type="match status" value="1"/>
</dbReference>
<feature type="domain" description="Glucose-methanol-choline oxidoreductase N-terminal" evidence="6">
    <location>
        <begin position="11"/>
        <end position="324"/>
    </location>
</feature>
<dbReference type="PANTHER" id="PTHR11552">
    <property type="entry name" value="GLUCOSE-METHANOL-CHOLINE GMC OXIDOREDUCTASE"/>
    <property type="match status" value="1"/>
</dbReference>
<evidence type="ECO:0000256" key="4">
    <source>
        <dbReference type="ARBA" id="ARBA00022827"/>
    </source>
</evidence>
<organism evidence="8 9">
    <name type="scientific">Amaricoccus macauensis</name>
    <dbReference type="NCBI Taxonomy" id="57001"/>
    <lineage>
        <taxon>Bacteria</taxon>
        <taxon>Pseudomonadati</taxon>
        <taxon>Pseudomonadota</taxon>
        <taxon>Alphaproteobacteria</taxon>
        <taxon>Rhodobacterales</taxon>
        <taxon>Paracoccaceae</taxon>
        <taxon>Amaricoccus</taxon>
    </lineage>
</organism>
<keyword evidence="9" id="KW-1185">Reference proteome</keyword>
<sequence length="560" mass="59411">MTPSQPPADPYDFLIVGAGAAGCVLANRLSADPATRVALVEAGPDRNARRAIVRMPLAMVSFMAPSLAFLGGPRFMSWFGTEPEPGLQGRSIALPRGQGTGGSTNVNGQIFVRGQREDFDGWRDLGNPGWGYDDLLPYFRKLERFEPLADPASARRIRGLGPFDPAFHGIDGPLNLAPPRSVNPMAGVFLDAARRAGLPFNPDFNGAEQAGVGYYSFTQAGGERVTAEGAYLDPVRSRPNLTVIPETQVTGLVMDERRATGVTWRRGGDTGTLAAREVILAAGAFASPQLLLLAGIGPARDLSRLGIAPRLDLPGVGGNLQDHLDVTLEYRAKTAVPYGVSWRALPRNALHVGDWLLRRRGLFASTTAETGGFVSTDPASPRPDIQLFFCSGRANTQEASGFTGHGFLLHVCELRPGSIGRVALKSPDPDVKPSILYNFFRGASDMATLRAGIRLARQIAAQAPFARHLDAEIDPGPEAETDGALDAFIREKVGTLFHPVGTCAMGTGETAVTDPASLRVHGATGLRVVDASIMPAIVSGNTVAATYCLAEKASDLILAD</sequence>
<dbReference type="InterPro" id="IPR000172">
    <property type="entry name" value="GMC_OxRdtase_N"/>
</dbReference>
<dbReference type="RefSeq" id="WP_184147271.1">
    <property type="nucleotide sequence ID" value="NZ_JACHFM010000001.1"/>
</dbReference>
<evidence type="ECO:0000259" key="7">
    <source>
        <dbReference type="Pfam" id="PF05199"/>
    </source>
</evidence>
<dbReference type="Gene3D" id="3.30.410.40">
    <property type="match status" value="1"/>
</dbReference>
<dbReference type="AlphaFoldDB" id="A0A840SLW2"/>
<accession>A0A840SLW2</accession>
<evidence type="ECO:0000256" key="1">
    <source>
        <dbReference type="ARBA" id="ARBA00001974"/>
    </source>
</evidence>
<keyword evidence="3" id="KW-0285">Flavoprotein</keyword>
<evidence type="ECO:0000256" key="5">
    <source>
        <dbReference type="PIRSR" id="PIRSR000137-2"/>
    </source>
</evidence>
<comment type="similarity">
    <text evidence="2">Belongs to the GMC oxidoreductase family.</text>
</comment>
<dbReference type="GO" id="GO:0016614">
    <property type="term" value="F:oxidoreductase activity, acting on CH-OH group of donors"/>
    <property type="evidence" value="ECO:0007669"/>
    <property type="project" value="InterPro"/>
</dbReference>
<feature type="binding site" evidence="5">
    <location>
        <position position="249"/>
    </location>
    <ligand>
        <name>FAD</name>
        <dbReference type="ChEBI" id="CHEBI:57692"/>
    </ligand>
</feature>
<evidence type="ECO:0000259" key="6">
    <source>
        <dbReference type="Pfam" id="PF00732"/>
    </source>
</evidence>
<evidence type="ECO:0000313" key="8">
    <source>
        <dbReference type="EMBL" id="MBB5220856.1"/>
    </source>
</evidence>
<dbReference type="SUPFAM" id="SSF51905">
    <property type="entry name" value="FAD/NAD(P)-binding domain"/>
    <property type="match status" value="1"/>
</dbReference>
<comment type="caution">
    <text evidence="8">The sequence shown here is derived from an EMBL/GenBank/DDBJ whole genome shotgun (WGS) entry which is preliminary data.</text>
</comment>
<dbReference type="Pfam" id="PF00732">
    <property type="entry name" value="GMC_oxred_N"/>
    <property type="match status" value="1"/>
</dbReference>
<dbReference type="Proteomes" id="UP000549457">
    <property type="component" value="Unassembled WGS sequence"/>
</dbReference>
<evidence type="ECO:0000313" key="9">
    <source>
        <dbReference type="Proteomes" id="UP000549457"/>
    </source>
</evidence>
<comment type="cofactor">
    <cofactor evidence="1 5">
        <name>FAD</name>
        <dbReference type="ChEBI" id="CHEBI:57692"/>
    </cofactor>
</comment>
<dbReference type="PANTHER" id="PTHR11552:SF147">
    <property type="entry name" value="CHOLINE DEHYDROGENASE, MITOCHONDRIAL"/>
    <property type="match status" value="1"/>
</dbReference>
<protein>
    <submittedName>
        <fullName evidence="8">Choline dehydrogenase-like flavoprotein</fullName>
    </submittedName>
</protein>
<dbReference type="GO" id="GO:0050660">
    <property type="term" value="F:flavin adenine dinucleotide binding"/>
    <property type="evidence" value="ECO:0007669"/>
    <property type="project" value="InterPro"/>
</dbReference>
<evidence type="ECO:0000256" key="2">
    <source>
        <dbReference type="ARBA" id="ARBA00010790"/>
    </source>
</evidence>
<dbReference type="PIRSF" id="PIRSF000137">
    <property type="entry name" value="Alcohol_oxidase"/>
    <property type="match status" value="1"/>
</dbReference>
<feature type="domain" description="Glucose-methanol-choline oxidoreductase C-terminal" evidence="7">
    <location>
        <begin position="416"/>
        <end position="550"/>
    </location>
</feature>
<evidence type="ECO:0000256" key="3">
    <source>
        <dbReference type="ARBA" id="ARBA00022630"/>
    </source>
</evidence>
<proteinExistence type="inferred from homology"/>
<dbReference type="InterPro" id="IPR036188">
    <property type="entry name" value="FAD/NAD-bd_sf"/>
</dbReference>
<dbReference type="EMBL" id="JACHFM010000001">
    <property type="protein sequence ID" value="MBB5220856.1"/>
    <property type="molecule type" value="Genomic_DNA"/>
</dbReference>
<gene>
    <name evidence="8" type="ORF">HNP73_000777</name>
</gene>
<dbReference type="Pfam" id="PF05199">
    <property type="entry name" value="GMC_oxred_C"/>
    <property type="match status" value="1"/>
</dbReference>
<dbReference type="Gene3D" id="3.50.50.60">
    <property type="entry name" value="FAD/NAD(P)-binding domain"/>
    <property type="match status" value="1"/>
</dbReference>
<keyword evidence="4 5" id="KW-0274">FAD</keyword>
<name>A0A840SLW2_9RHOB</name>
<reference evidence="8 9" key="1">
    <citation type="submission" date="2020-08" db="EMBL/GenBank/DDBJ databases">
        <title>Genomic Encyclopedia of Type Strains, Phase IV (KMG-IV): sequencing the most valuable type-strain genomes for metagenomic binning, comparative biology and taxonomic classification.</title>
        <authorList>
            <person name="Goeker M."/>
        </authorList>
    </citation>
    <scope>NUCLEOTIDE SEQUENCE [LARGE SCALE GENOMIC DNA]</scope>
    <source>
        <strain evidence="8 9">DSM 101730</strain>
    </source>
</reference>
<dbReference type="InterPro" id="IPR012132">
    <property type="entry name" value="GMC_OxRdtase"/>
</dbReference>